<keyword evidence="1" id="KW-0175">Coiled coil</keyword>
<dbReference type="AlphaFoldDB" id="A0A1I1KM14"/>
<gene>
    <name evidence="3" type="ORF">SAMN02910406_02062</name>
</gene>
<name>A0A1I1KM14_RUMAL</name>
<dbReference type="Proteomes" id="UP000182192">
    <property type="component" value="Unassembled WGS sequence"/>
</dbReference>
<keyword evidence="2" id="KW-0472">Membrane</keyword>
<dbReference type="EMBL" id="FOKQ01000016">
    <property type="protein sequence ID" value="SFC61837.1"/>
    <property type="molecule type" value="Genomic_DNA"/>
</dbReference>
<keyword evidence="2" id="KW-1133">Transmembrane helix</keyword>
<protein>
    <submittedName>
        <fullName evidence="3">Uncharacterized protein</fullName>
    </submittedName>
</protein>
<dbReference type="OrthoDB" id="1813751at2"/>
<sequence>MAAITLRKSKFDSFSDKLDGLLSKLGSYDATVKDLKNTVASVGCENDNQVSSDLGNAIDDIVNSEESKEEKKEKINALKQKIETFVNNAVQHEKAAADKIKEKKKEFYKNYENLRPDCETTLSSLWRSVTTWIKENAIAVIIAAVIVLAAIVIVIVCPAAVIAIIGIIVGALSAAMGIVDMAFMALTGQDLAGWLDEQGFSTLSQIVKGVSWGLDIASIILPVGAGIKSAMTVGKKTFAQATKSMIRESGRGLINSIKGIPNAAKEGFTAFKTACKSDGFMKTFGKTAWGGIKSLTGIDDIAELKNLTKIEDGNLLLGKGIVTNSNKKHWDMDTVNMRMTPKTDEARKALNEANDILGTNHTYIPLTNENGYIDAKWDEVSIITLGKDEKFNMKDLGFSGTDDDFKNKLDRFISNGDEKKFKKGLMDEIFNNNNSKGRVALNNYLQKSGTTINLDGITFHENFDLIHENLVPTKLHNMLKHTGGREHITNEIKMVKYFDKAIGRGSLFGGFNLAADAARDD</sequence>
<reference evidence="3 4" key="1">
    <citation type="submission" date="2016-10" db="EMBL/GenBank/DDBJ databases">
        <authorList>
            <person name="de Groot N.N."/>
        </authorList>
    </citation>
    <scope>NUCLEOTIDE SEQUENCE [LARGE SCALE GENOMIC DNA]</scope>
    <source>
        <strain evidence="3 4">AR67</strain>
    </source>
</reference>
<proteinExistence type="predicted"/>
<keyword evidence="2" id="KW-0812">Transmembrane</keyword>
<evidence type="ECO:0000313" key="3">
    <source>
        <dbReference type="EMBL" id="SFC61837.1"/>
    </source>
</evidence>
<feature type="coiled-coil region" evidence="1">
    <location>
        <begin position="61"/>
        <end position="95"/>
    </location>
</feature>
<organism evidence="3 4">
    <name type="scientific">Ruminococcus albus</name>
    <dbReference type="NCBI Taxonomy" id="1264"/>
    <lineage>
        <taxon>Bacteria</taxon>
        <taxon>Bacillati</taxon>
        <taxon>Bacillota</taxon>
        <taxon>Clostridia</taxon>
        <taxon>Eubacteriales</taxon>
        <taxon>Oscillospiraceae</taxon>
        <taxon>Ruminococcus</taxon>
    </lineage>
</organism>
<evidence type="ECO:0000256" key="1">
    <source>
        <dbReference type="SAM" id="Coils"/>
    </source>
</evidence>
<dbReference type="RefSeq" id="WP_074961544.1">
    <property type="nucleotide sequence ID" value="NZ_FOKQ01000016.1"/>
</dbReference>
<evidence type="ECO:0000256" key="2">
    <source>
        <dbReference type="SAM" id="Phobius"/>
    </source>
</evidence>
<evidence type="ECO:0000313" key="4">
    <source>
        <dbReference type="Proteomes" id="UP000182192"/>
    </source>
</evidence>
<feature type="transmembrane region" description="Helical" evidence="2">
    <location>
        <begin position="137"/>
        <end position="156"/>
    </location>
</feature>
<accession>A0A1I1KM14</accession>